<dbReference type="AlphaFoldDB" id="C9WLV7"/>
<evidence type="ECO:0000313" key="7">
    <source>
        <dbReference type="EMBL" id="ACN69098.1"/>
    </source>
</evidence>
<feature type="signal peptide" evidence="5">
    <location>
        <begin position="1"/>
        <end position="17"/>
    </location>
</feature>
<feature type="domain" description="Cytochrome c" evidence="6">
    <location>
        <begin position="37"/>
        <end position="129"/>
    </location>
</feature>
<dbReference type="Gene3D" id="1.10.760.10">
    <property type="entry name" value="Cytochrome c-like domain"/>
    <property type="match status" value="1"/>
</dbReference>
<gene>
    <name evidence="7" type="primary">shpB</name>
</gene>
<dbReference type="GO" id="GO:0046872">
    <property type="term" value="F:metal ion binding"/>
    <property type="evidence" value="ECO:0007669"/>
    <property type="project" value="UniProtKB-KW"/>
</dbReference>
<proteinExistence type="predicted"/>
<evidence type="ECO:0000256" key="5">
    <source>
        <dbReference type="SAM" id="SignalP"/>
    </source>
</evidence>
<dbReference type="InterPro" id="IPR015170">
    <property type="entry name" value="DUF1924_SHP"/>
</dbReference>
<organism evidence="7">
    <name type="scientific">Cereibacter sphaeroides</name>
    <name type="common">Rhodobacter sphaeroides</name>
    <dbReference type="NCBI Taxonomy" id="1063"/>
    <lineage>
        <taxon>Bacteria</taxon>
        <taxon>Pseudomonadati</taxon>
        <taxon>Pseudomonadota</taxon>
        <taxon>Alphaproteobacteria</taxon>
        <taxon>Rhodobacterales</taxon>
        <taxon>Paracoccaceae</taxon>
        <taxon>Cereibacter</taxon>
    </lineage>
</organism>
<dbReference type="SUPFAM" id="SSF46626">
    <property type="entry name" value="Cytochrome c"/>
    <property type="match status" value="1"/>
</dbReference>
<keyword evidence="2 4" id="KW-0479">Metal-binding</keyword>
<dbReference type="GO" id="GO:0009055">
    <property type="term" value="F:electron transfer activity"/>
    <property type="evidence" value="ECO:0007669"/>
    <property type="project" value="InterPro"/>
</dbReference>
<evidence type="ECO:0000256" key="3">
    <source>
        <dbReference type="ARBA" id="ARBA00023004"/>
    </source>
</evidence>
<dbReference type="InterPro" id="IPR036909">
    <property type="entry name" value="Cyt_c-like_dom_sf"/>
</dbReference>
<keyword evidence="1 4" id="KW-0349">Heme</keyword>
<name>C9WLV7_CERSP</name>
<feature type="chain" id="PRO_5003003926" evidence="5">
    <location>
        <begin position="18"/>
        <end position="129"/>
    </location>
</feature>
<evidence type="ECO:0000256" key="4">
    <source>
        <dbReference type="PROSITE-ProRule" id="PRU00433"/>
    </source>
</evidence>
<dbReference type="InterPro" id="IPR009056">
    <property type="entry name" value="Cyt_c-like_dom"/>
</dbReference>
<accession>C9WLV7</accession>
<keyword evidence="3 4" id="KW-0408">Iron</keyword>
<evidence type="ECO:0000256" key="1">
    <source>
        <dbReference type="ARBA" id="ARBA00022617"/>
    </source>
</evidence>
<evidence type="ECO:0000259" key="6">
    <source>
        <dbReference type="PROSITE" id="PS51007"/>
    </source>
</evidence>
<dbReference type="GO" id="GO:0020037">
    <property type="term" value="F:heme binding"/>
    <property type="evidence" value="ECO:0007669"/>
    <property type="project" value="InterPro"/>
</dbReference>
<sequence>MKRFLILSILLAAPAFADDTTPAQLIAGYEAASGAKADAARGHELFLATQTGGKPDTPSCTTCHGADVTKAGQTRTGKEIAPLALSVTPDRFTDTAKVEKWFGRNCNSVLGRDCTPGEKADVLAWLAAQ</sequence>
<dbReference type="PROSITE" id="PS51007">
    <property type="entry name" value="CYTC"/>
    <property type="match status" value="1"/>
</dbReference>
<dbReference type="EMBL" id="FJ717741">
    <property type="protein sequence ID" value="ACN69098.1"/>
    <property type="molecule type" value="Genomic_DNA"/>
</dbReference>
<protein>
    <submittedName>
        <fullName evidence="7">ShpB</fullName>
    </submittedName>
</protein>
<evidence type="ECO:0000256" key="2">
    <source>
        <dbReference type="ARBA" id="ARBA00022723"/>
    </source>
</evidence>
<keyword evidence="5" id="KW-0732">Signal</keyword>
<reference evidence="7" key="1">
    <citation type="submission" date="2009-02" db="EMBL/GenBank/DDBJ databases">
        <title>Occurrence of Sphaeroides heme protein and diheme cytochrome C in the purple photosynthetic bacteria family Rhodobacteraceae.</title>
        <authorList>
            <person name="Meyer T.E."/>
            <person name="Kyndt J.A."/>
            <person name="Cusanovich M.A."/>
        </authorList>
    </citation>
    <scope>NUCLEOTIDE SEQUENCE</scope>
    <source>
        <strain evidence="7">2.4.18</strain>
    </source>
</reference>
<dbReference type="Pfam" id="PF09086">
    <property type="entry name" value="DUF1924"/>
    <property type="match status" value="1"/>
</dbReference>